<feature type="transmembrane region" description="Helical" evidence="3">
    <location>
        <begin position="20"/>
        <end position="39"/>
    </location>
</feature>
<keyword evidence="3" id="KW-0812">Transmembrane</keyword>
<gene>
    <name evidence="4" type="ORF">K2173_005097</name>
</gene>
<dbReference type="PANTHER" id="PTHR24320:SF227">
    <property type="entry name" value="RETINOL DEHYDROGENASE 11"/>
    <property type="match status" value="1"/>
</dbReference>
<dbReference type="Gene3D" id="3.40.50.720">
    <property type="entry name" value="NAD(P)-binding Rossmann-like Domain"/>
    <property type="match status" value="1"/>
</dbReference>
<reference evidence="4 5" key="1">
    <citation type="submission" date="2021-09" db="EMBL/GenBank/DDBJ databases">
        <title>Genomic insights and catalytic innovation underlie evolution of tropane alkaloids biosynthesis.</title>
        <authorList>
            <person name="Wang Y.-J."/>
            <person name="Tian T."/>
            <person name="Huang J.-P."/>
            <person name="Huang S.-X."/>
        </authorList>
    </citation>
    <scope>NUCLEOTIDE SEQUENCE [LARGE SCALE GENOMIC DNA]</scope>
    <source>
        <strain evidence="4">KIB-2018</strain>
        <tissue evidence="4">Leaf</tissue>
    </source>
</reference>
<dbReference type="GO" id="GO:0016491">
    <property type="term" value="F:oxidoreductase activity"/>
    <property type="evidence" value="ECO:0007669"/>
    <property type="project" value="UniProtKB-KW"/>
</dbReference>
<organism evidence="4 5">
    <name type="scientific">Erythroxylum novogranatense</name>
    <dbReference type="NCBI Taxonomy" id="1862640"/>
    <lineage>
        <taxon>Eukaryota</taxon>
        <taxon>Viridiplantae</taxon>
        <taxon>Streptophyta</taxon>
        <taxon>Embryophyta</taxon>
        <taxon>Tracheophyta</taxon>
        <taxon>Spermatophyta</taxon>
        <taxon>Magnoliopsida</taxon>
        <taxon>eudicotyledons</taxon>
        <taxon>Gunneridae</taxon>
        <taxon>Pentapetalae</taxon>
        <taxon>rosids</taxon>
        <taxon>fabids</taxon>
        <taxon>Malpighiales</taxon>
        <taxon>Erythroxylaceae</taxon>
        <taxon>Erythroxylum</taxon>
    </lineage>
</organism>
<dbReference type="InterPro" id="IPR002347">
    <property type="entry name" value="SDR_fam"/>
</dbReference>
<sequence length="368" mass="41276">MKTMVRELREAMYFIGSLQYWRMAVFWTISILVSYWQLFTQTMFSWQSFNYPRCEPTGVGSSKPLCIITGATSGLGYAAAEALSREGFFVVLVGRSSSLLVKAMEEIRERNEGAHLRAFEVDLSSFQSILKFRVSLEKWLLDSEMHCSIQLLINNAGILATSLRFTSEGYDKMMGTNYIGAFSLSNLLLPLLRNSPVGSRIVNVTSFTHRSVFDVQVHERSITGNCFLNTKQYPYAQIYEYSKLCLLLFSYELHRQLHMTDKSCQVSVNAADPGVVETNIMREVPSFLSKFACLVLKLLGVCQSSEHGVSSILDAALAPQEISGEYFFGGKGRTLNSSALSQDTKLAEKLWTASCNLFEQLELACRGT</sequence>
<name>A0AAV8TDP8_9ROSI</name>
<dbReference type="InterPro" id="IPR036291">
    <property type="entry name" value="NAD(P)-bd_dom_sf"/>
</dbReference>
<keyword evidence="3" id="KW-0472">Membrane</keyword>
<dbReference type="PRINTS" id="PR00081">
    <property type="entry name" value="GDHRDH"/>
</dbReference>
<accession>A0AAV8TDP8</accession>
<dbReference type="PANTHER" id="PTHR24320">
    <property type="entry name" value="RETINOL DEHYDROGENASE"/>
    <property type="match status" value="1"/>
</dbReference>
<evidence type="ECO:0000256" key="2">
    <source>
        <dbReference type="ARBA" id="ARBA00023002"/>
    </source>
</evidence>
<dbReference type="EMBL" id="JAIWQS010000005">
    <property type="protein sequence ID" value="KAJ8764175.1"/>
    <property type="molecule type" value="Genomic_DNA"/>
</dbReference>
<proteinExistence type="inferred from homology"/>
<dbReference type="AlphaFoldDB" id="A0AAV8TDP8"/>
<dbReference type="Proteomes" id="UP001159364">
    <property type="component" value="Linkage Group LG05"/>
</dbReference>
<keyword evidence="2" id="KW-0560">Oxidoreductase</keyword>
<protein>
    <submittedName>
        <fullName evidence="4">Uncharacterized protein</fullName>
    </submittedName>
</protein>
<evidence type="ECO:0000256" key="3">
    <source>
        <dbReference type="SAM" id="Phobius"/>
    </source>
</evidence>
<comment type="caution">
    <text evidence="4">The sequence shown here is derived from an EMBL/GenBank/DDBJ whole genome shotgun (WGS) entry which is preliminary data.</text>
</comment>
<keyword evidence="5" id="KW-1185">Reference proteome</keyword>
<evidence type="ECO:0000313" key="4">
    <source>
        <dbReference type="EMBL" id="KAJ8764175.1"/>
    </source>
</evidence>
<comment type="similarity">
    <text evidence="1">Belongs to the short-chain dehydrogenases/reductases (SDR) family.</text>
</comment>
<evidence type="ECO:0000313" key="5">
    <source>
        <dbReference type="Proteomes" id="UP001159364"/>
    </source>
</evidence>
<dbReference type="SUPFAM" id="SSF51735">
    <property type="entry name" value="NAD(P)-binding Rossmann-fold domains"/>
    <property type="match status" value="1"/>
</dbReference>
<keyword evidence="3" id="KW-1133">Transmembrane helix</keyword>
<dbReference type="Pfam" id="PF00106">
    <property type="entry name" value="adh_short"/>
    <property type="match status" value="1"/>
</dbReference>
<evidence type="ECO:0000256" key="1">
    <source>
        <dbReference type="ARBA" id="ARBA00006484"/>
    </source>
</evidence>